<accession>A0AAD3YBR5</accession>
<name>A0AAD3YBR5_9TREE</name>
<comment type="caution">
    <text evidence="1">The sequence shown here is derived from an EMBL/GenBank/DDBJ whole genome shotgun (WGS) entry which is preliminary data.</text>
</comment>
<proteinExistence type="predicted"/>
<sequence length="156" mass="16790">MLADFPIPPCPRCNSRDWATKPDGIHCANGHPLRPSLLMSRDAPQPADFTWDGVKGYAHVLHEPSLLTLRHHVNAAMVHISLQHAAHAALADKHAALEGKHAELATRHEGLIALYTDLGGKHAALEAKVGEMEGRVGKMEAVQGALFDVSVSVVPK</sequence>
<reference evidence="1" key="1">
    <citation type="journal article" date="2023" name="BMC Genomics">
        <title>Chromosome-level genome assemblies of Cutaneotrichosporon spp. (Trichosporonales, Basidiomycota) reveal imbalanced evolution between nucleotide sequences and chromosome synteny.</title>
        <authorList>
            <person name="Kobayashi Y."/>
            <person name="Kayamori A."/>
            <person name="Aoki K."/>
            <person name="Shiwa Y."/>
            <person name="Matsutani M."/>
            <person name="Fujita N."/>
            <person name="Sugita T."/>
            <person name="Iwasaki W."/>
            <person name="Tanaka N."/>
            <person name="Takashima M."/>
        </authorList>
    </citation>
    <scope>NUCLEOTIDE SEQUENCE</scope>
    <source>
        <strain evidence="1">HIS016</strain>
    </source>
</reference>
<evidence type="ECO:0000313" key="1">
    <source>
        <dbReference type="EMBL" id="GMK56378.1"/>
    </source>
</evidence>
<organism evidence="1 2">
    <name type="scientific">Cutaneotrichosporon spelunceum</name>
    <dbReference type="NCBI Taxonomy" id="1672016"/>
    <lineage>
        <taxon>Eukaryota</taxon>
        <taxon>Fungi</taxon>
        <taxon>Dikarya</taxon>
        <taxon>Basidiomycota</taxon>
        <taxon>Agaricomycotina</taxon>
        <taxon>Tremellomycetes</taxon>
        <taxon>Trichosporonales</taxon>
        <taxon>Trichosporonaceae</taxon>
        <taxon>Cutaneotrichosporon</taxon>
    </lineage>
</organism>
<dbReference type="AlphaFoldDB" id="A0AAD3YBR5"/>
<gene>
    <name evidence="1" type="ORF">CspeluHIS016_0302180</name>
</gene>
<dbReference type="EMBL" id="BTCM01000003">
    <property type="protein sequence ID" value="GMK56378.1"/>
    <property type="molecule type" value="Genomic_DNA"/>
</dbReference>
<dbReference type="Proteomes" id="UP001222932">
    <property type="component" value="Unassembled WGS sequence"/>
</dbReference>
<evidence type="ECO:0000313" key="2">
    <source>
        <dbReference type="Proteomes" id="UP001222932"/>
    </source>
</evidence>
<keyword evidence="2" id="KW-1185">Reference proteome</keyword>
<reference evidence="1" key="2">
    <citation type="submission" date="2023-06" db="EMBL/GenBank/DDBJ databases">
        <authorList>
            <person name="Kobayashi Y."/>
            <person name="Kayamori A."/>
            <person name="Aoki K."/>
            <person name="Shiwa Y."/>
            <person name="Fujita N."/>
            <person name="Sugita T."/>
            <person name="Iwasaki W."/>
            <person name="Tanaka N."/>
            <person name="Takashima M."/>
        </authorList>
    </citation>
    <scope>NUCLEOTIDE SEQUENCE</scope>
    <source>
        <strain evidence="1">HIS016</strain>
    </source>
</reference>
<protein>
    <submittedName>
        <fullName evidence="1">Uncharacterized protein</fullName>
    </submittedName>
</protein>